<keyword evidence="3" id="KW-1185">Reference proteome</keyword>
<feature type="region of interest" description="Disordered" evidence="1">
    <location>
        <begin position="1"/>
        <end position="27"/>
    </location>
</feature>
<accession>A0AAV7KPT4</accession>
<dbReference type="AlphaFoldDB" id="A0AAV7KPT4"/>
<dbReference type="EMBL" id="JANPWB010000016">
    <property type="protein sequence ID" value="KAJ1079864.1"/>
    <property type="molecule type" value="Genomic_DNA"/>
</dbReference>
<evidence type="ECO:0000256" key="1">
    <source>
        <dbReference type="SAM" id="MobiDB-lite"/>
    </source>
</evidence>
<gene>
    <name evidence="2" type="ORF">NDU88_000096</name>
</gene>
<dbReference type="Proteomes" id="UP001066276">
    <property type="component" value="Chromosome 12"/>
</dbReference>
<name>A0AAV7KPT4_PLEWA</name>
<protein>
    <submittedName>
        <fullName evidence="2">Uncharacterized protein</fullName>
    </submittedName>
</protein>
<comment type="caution">
    <text evidence="2">The sequence shown here is derived from an EMBL/GenBank/DDBJ whole genome shotgun (WGS) entry which is preliminary data.</text>
</comment>
<organism evidence="2 3">
    <name type="scientific">Pleurodeles waltl</name>
    <name type="common">Iberian ribbed newt</name>
    <dbReference type="NCBI Taxonomy" id="8319"/>
    <lineage>
        <taxon>Eukaryota</taxon>
        <taxon>Metazoa</taxon>
        <taxon>Chordata</taxon>
        <taxon>Craniata</taxon>
        <taxon>Vertebrata</taxon>
        <taxon>Euteleostomi</taxon>
        <taxon>Amphibia</taxon>
        <taxon>Batrachia</taxon>
        <taxon>Caudata</taxon>
        <taxon>Salamandroidea</taxon>
        <taxon>Salamandridae</taxon>
        <taxon>Pleurodelinae</taxon>
        <taxon>Pleurodeles</taxon>
    </lineage>
</organism>
<proteinExistence type="predicted"/>
<sequence>MGSVPLALKTHAVGPTRPRRGIENPEGSPELFRIRCRSVVANPIPNANNTVESSEFFINFPKRRAKRNTSKPDGGKKTI</sequence>
<evidence type="ECO:0000313" key="2">
    <source>
        <dbReference type="EMBL" id="KAJ1079864.1"/>
    </source>
</evidence>
<reference evidence="2" key="1">
    <citation type="journal article" date="2022" name="bioRxiv">
        <title>Sequencing and chromosome-scale assembly of the giantPleurodeles waltlgenome.</title>
        <authorList>
            <person name="Brown T."/>
            <person name="Elewa A."/>
            <person name="Iarovenko S."/>
            <person name="Subramanian E."/>
            <person name="Araus A.J."/>
            <person name="Petzold A."/>
            <person name="Susuki M."/>
            <person name="Suzuki K.-i.T."/>
            <person name="Hayashi T."/>
            <person name="Toyoda A."/>
            <person name="Oliveira C."/>
            <person name="Osipova E."/>
            <person name="Leigh N.D."/>
            <person name="Simon A."/>
            <person name="Yun M.H."/>
        </authorList>
    </citation>
    <scope>NUCLEOTIDE SEQUENCE</scope>
    <source>
        <strain evidence="2">20211129_DDA</strain>
        <tissue evidence="2">Liver</tissue>
    </source>
</reference>
<evidence type="ECO:0000313" key="3">
    <source>
        <dbReference type="Proteomes" id="UP001066276"/>
    </source>
</evidence>